<evidence type="ECO:0000313" key="2">
    <source>
        <dbReference type="Proteomes" id="UP000569329"/>
    </source>
</evidence>
<protein>
    <submittedName>
        <fullName evidence="1">Uncharacterized protein</fullName>
    </submittedName>
</protein>
<reference evidence="1 2" key="1">
    <citation type="submission" date="2020-07" db="EMBL/GenBank/DDBJ databases">
        <title>Sequencing the genomes of 1000 actinobacteria strains.</title>
        <authorList>
            <person name="Klenk H.-P."/>
        </authorList>
    </citation>
    <scope>NUCLEOTIDE SEQUENCE [LARGE SCALE GENOMIC DNA]</scope>
    <source>
        <strain evidence="1 2">DSM 45975</strain>
    </source>
</reference>
<sequence>MDWPSDSKITTKSRRLSNGQIITEYFMPVEEKGPYLLQTTGGQKYMSYEWASWVFHWYLSESTVYVEHGAIEDIKLPQFRSFTLNVPWNPSEFAEACKKWAQGIEEGCRLPE</sequence>
<dbReference type="RefSeq" id="WP_182545841.1">
    <property type="nucleotide sequence ID" value="NZ_JACGWZ010000006.1"/>
</dbReference>
<organism evidence="1 2">
    <name type="scientific">Halosaccharopolyspora lacisalsi</name>
    <dbReference type="NCBI Taxonomy" id="1000566"/>
    <lineage>
        <taxon>Bacteria</taxon>
        <taxon>Bacillati</taxon>
        <taxon>Actinomycetota</taxon>
        <taxon>Actinomycetes</taxon>
        <taxon>Pseudonocardiales</taxon>
        <taxon>Pseudonocardiaceae</taxon>
        <taxon>Halosaccharopolyspora</taxon>
    </lineage>
</organism>
<dbReference type="Proteomes" id="UP000569329">
    <property type="component" value="Unassembled WGS sequence"/>
</dbReference>
<name>A0A839E4F9_9PSEU</name>
<comment type="caution">
    <text evidence="1">The sequence shown here is derived from an EMBL/GenBank/DDBJ whole genome shotgun (WGS) entry which is preliminary data.</text>
</comment>
<keyword evidence="2" id="KW-1185">Reference proteome</keyword>
<accession>A0A839E4F9</accession>
<proteinExistence type="predicted"/>
<dbReference type="AlphaFoldDB" id="A0A839E4F9"/>
<dbReference type="EMBL" id="JACGWZ010000006">
    <property type="protein sequence ID" value="MBA8826617.1"/>
    <property type="molecule type" value="Genomic_DNA"/>
</dbReference>
<gene>
    <name evidence="1" type="ORF">FHX42_003996</name>
</gene>
<evidence type="ECO:0000313" key="1">
    <source>
        <dbReference type="EMBL" id="MBA8826617.1"/>
    </source>
</evidence>